<reference evidence="6 7" key="1">
    <citation type="journal article" date="2014" name="Nat. Commun.">
        <title>Molecular traces of alternative social organization in a termite genome.</title>
        <authorList>
            <person name="Terrapon N."/>
            <person name="Li C."/>
            <person name="Robertson H.M."/>
            <person name="Ji L."/>
            <person name="Meng X."/>
            <person name="Booth W."/>
            <person name="Chen Z."/>
            <person name="Childers C.P."/>
            <person name="Glastad K.M."/>
            <person name="Gokhale K."/>
            <person name="Gowin J."/>
            <person name="Gronenberg W."/>
            <person name="Hermansen R.A."/>
            <person name="Hu H."/>
            <person name="Hunt B.G."/>
            <person name="Huylmans A.K."/>
            <person name="Khalil S.M."/>
            <person name="Mitchell R.D."/>
            <person name="Munoz-Torres M.C."/>
            <person name="Mustard J.A."/>
            <person name="Pan H."/>
            <person name="Reese J.T."/>
            <person name="Scharf M.E."/>
            <person name="Sun F."/>
            <person name="Vogel H."/>
            <person name="Xiao J."/>
            <person name="Yang W."/>
            <person name="Yang Z."/>
            <person name="Yang Z."/>
            <person name="Zhou J."/>
            <person name="Zhu J."/>
            <person name="Brent C.S."/>
            <person name="Elsik C.G."/>
            <person name="Goodisman M.A."/>
            <person name="Liberles D.A."/>
            <person name="Roe R.M."/>
            <person name="Vargo E.L."/>
            <person name="Vilcinskas A."/>
            <person name="Wang J."/>
            <person name="Bornberg-Bauer E."/>
            <person name="Korb J."/>
            <person name="Zhang G."/>
            <person name="Liebig J."/>
        </authorList>
    </citation>
    <scope>NUCLEOTIDE SEQUENCE [LARGE SCALE GENOMIC DNA]</scope>
    <source>
        <tissue evidence="6">Whole organism</tissue>
    </source>
</reference>
<dbReference type="EMBL" id="KK852901">
    <property type="protein sequence ID" value="KDR14121.1"/>
    <property type="molecule type" value="Genomic_DNA"/>
</dbReference>
<gene>
    <name evidence="6" type="ORF">L798_11862</name>
</gene>
<dbReference type="PANTHER" id="PTHR11375:SF0">
    <property type="entry name" value="ACIDIC LEUCINE-RICH NUCLEAR PHOSPHOPROTEIN 32 FAMILY MEMBER A"/>
    <property type="match status" value="1"/>
</dbReference>
<organism evidence="6 7">
    <name type="scientific">Zootermopsis nevadensis</name>
    <name type="common">Dampwood termite</name>
    <dbReference type="NCBI Taxonomy" id="136037"/>
    <lineage>
        <taxon>Eukaryota</taxon>
        <taxon>Metazoa</taxon>
        <taxon>Ecdysozoa</taxon>
        <taxon>Arthropoda</taxon>
        <taxon>Hexapoda</taxon>
        <taxon>Insecta</taxon>
        <taxon>Pterygota</taxon>
        <taxon>Neoptera</taxon>
        <taxon>Polyneoptera</taxon>
        <taxon>Dictyoptera</taxon>
        <taxon>Blattodea</taxon>
        <taxon>Blattoidea</taxon>
        <taxon>Termitoidae</taxon>
        <taxon>Termopsidae</taxon>
        <taxon>Zootermopsis</taxon>
    </lineage>
</organism>
<keyword evidence="7" id="KW-1185">Reference proteome</keyword>
<dbReference type="FunCoup" id="A0A067R746">
    <property type="interactions" value="1824"/>
</dbReference>
<protein>
    <submittedName>
        <fullName evidence="6">Acidic leucine-rich nuclear phosphoprotein 32 family member A</fullName>
    </submittedName>
</protein>
<evidence type="ECO:0000256" key="2">
    <source>
        <dbReference type="ARBA" id="ARBA00022737"/>
    </source>
</evidence>
<evidence type="ECO:0000256" key="3">
    <source>
        <dbReference type="ARBA" id="ARBA00025777"/>
    </source>
</evidence>
<dbReference type="InterPro" id="IPR032675">
    <property type="entry name" value="LRR_dom_sf"/>
</dbReference>
<dbReference type="PROSITE" id="PS51450">
    <property type="entry name" value="LRR"/>
    <property type="match status" value="1"/>
</dbReference>
<dbReference type="GO" id="GO:0042393">
    <property type="term" value="F:histone binding"/>
    <property type="evidence" value="ECO:0007669"/>
    <property type="project" value="TreeGrafter"/>
</dbReference>
<dbReference type="Proteomes" id="UP000027135">
    <property type="component" value="Unassembled WGS sequence"/>
</dbReference>
<dbReference type="Pfam" id="PF14580">
    <property type="entry name" value="LRR_9"/>
    <property type="match status" value="1"/>
</dbReference>
<dbReference type="STRING" id="136037.A0A067R746"/>
<evidence type="ECO:0000313" key="6">
    <source>
        <dbReference type="EMBL" id="KDR14121.1"/>
    </source>
</evidence>
<accession>A0A067R746</accession>
<comment type="similarity">
    <text evidence="3">Belongs to the ANP32 family.</text>
</comment>
<dbReference type="InterPro" id="IPR001611">
    <property type="entry name" value="Leu-rich_rpt"/>
</dbReference>
<dbReference type="InterPro" id="IPR003603">
    <property type="entry name" value="U2A'_phosphoprotein32A_C"/>
</dbReference>
<proteinExistence type="inferred from homology"/>
<dbReference type="InterPro" id="IPR045081">
    <property type="entry name" value="AN32"/>
</dbReference>
<evidence type="ECO:0000313" key="7">
    <source>
        <dbReference type="Proteomes" id="UP000027135"/>
    </source>
</evidence>
<feature type="compositionally biased region" description="Acidic residues" evidence="4">
    <location>
        <begin position="369"/>
        <end position="395"/>
    </location>
</feature>
<feature type="domain" description="U2A'/phosphoprotein 32 family A C-terminal" evidence="5">
    <location>
        <begin position="286"/>
        <end position="304"/>
    </location>
</feature>
<dbReference type="SMART" id="SM00446">
    <property type="entry name" value="LRRcap"/>
    <property type="match status" value="1"/>
</dbReference>
<feature type="region of interest" description="Disordered" evidence="4">
    <location>
        <begin position="207"/>
        <end position="226"/>
    </location>
</feature>
<dbReference type="SUPFAM" id="SSF52058">
    <property type="entry name" value="L domain-like"/>
    <property type="match status" value="2"/>
</dbReference>
<evidence type="ECO:0000256" key="4">
    <source>
        <dbReference type="SAM" id="MobiDB-lite"/>
    </source>
</evidence>
<feature type="region of interest" description="Disordered" evidence="4">
    <location>
        <begin position="369"/>
        <end position="452"/>
    </location>
</feature>
<evidence type="ECO:0000256" key="1">
    <source>
        <dbReference type="ARBA" id="ARBA00022614"/>
    </source>
</evidence>
<dbReference type="InParanoid" id="A0A067R746"/>
<feature type="compositionally biased region" description="Acidic residues" evidence="4">
    <location>
        <begin position="405"/>
        <end position="440"/>
    </location>
</feature>
<keyword evidence="1" id="KW-0433">Leucine-rich repeat</keyword>
<evidence type="ECO:0000259" key="5">
    <source>
        <dbReference type="SMART" id="SM00446"/>
    </source>
</evidence>
<keyword evidence="2" id="KW-0677">Repeat</keyword>
<dbReference type="GO" id="GO:0005634">
    <property type="term" value="C:nucleus"/>
    <property type="evidence" value="ECO:0007669"/>
    <property type="project" value="TreeGrafter"/>
</dbReference>
<dbReference type="PANTHER" id="PTHR11375">
    <property type="entry name" value="ACIDIC LEUCINE-RICH NUCLEAR PHOSPHOPROTEIN 32"/>
    <property type="match status" value="1"/>
</dbReference>
<name>A0A067R746_ZOONE</name>
<sequence>MISSELHYYDNGINNATVSSIASIGAAANKLWRPSVIPGLKVKVEGSKLRCPFSCAGEGKYSGMEKRIELEKRGRNPGQIEDLNLDNCRSTSIVGLSDEFTNLETLSLINAGLTSLKGFPKLPNLKKMESRVVAARSEASCFGPAIRNARWFESQGRRNFLMSFRPVSVNIVTCYGLDDWGLISDGAEDISSSLCIQTPIQWVPGSFPEGKAQSRRDADHSLPSSAELELSDNRISGGLNLLRTSPKLTHLNLSGNKIKDLDTLEPLKEFENLKNLDLFNNEATGIDNYREKVFHLIPSLKYLDGFDVEDKEAEDSEVEDDEINGNESEGKIVFEMRMLMKERRKIEGTLGMVLLLRMTFLKIVSDDDEEVLDDEEDEEDDEHLDDEDLDDEDVGLDAVYKEHLEEESEGEDYEGEVIEDEDEDELVEEEEDGEDEDAEDGGWLLASHCTGA</sequence>
<dbReference type="AlphaFoldDB" id="A0A067R746"/>
<dbReference type="Gene3D" id="3.80.10.10">
    <property type="entry name" value="Ribonuclease Inhibitor"/>
    <property type="match status" value="2"/>
</dbReference>
<dbReference type="eggNOG" id="KOG2739">
    <property type="taxonomic scope" value="Eukaryota"/>
</dbReference>